<evidence type="ECO:0000313" key="2">
    <source>
        <dbReference type="EMBL" id="GAA4879770.1"/>
    </source>
</evidence>
<gene>
    <name evidence="2" type="ORF">GCM10023203_33020</name>
</gene>
<evidence type="ECO:0000256" key="1">
    <source>
        <dbReference type="SAM" id="Phobius"/>
    </source>
</evidence>
<name>A0ABP9EL84_9PSEU</name>
<evidence type="ECO:0008006" key="4">
    <source>
        <dbReference type="Google" id="ProtNLM"/>
    </source>
</evidence>
<keyword evidence="1" id="KW-0812">Transmembrane</keyword>
<proteinExistence type="predicted"/>
<dbReference type="RefSeq" id="WP_274232452.1">
    <property type="nucleotide sequence ID" value="NZ_BAABHQ010000008.1"/>
</dbReference>
<accession>A0ABP9EL84</accession>
<keyword evidence="3" id="KW-1185">Reference proteome</keyword>
<feature type="transmembrane region" description="Helical" evidence="1">
    <location>
        <begin position="26"/>
        <end position="46"/>
    </location>
</feature>
<dbReference type="EMBL" id="BAABHQ010000008">
    <property type="protein sequence ID" value="GAA4879770.1"/>
    <property type="molecule type" value="Genomic_DNA"/>
</dbReference>
<organism evidence="2 3">
    <name type="scientific">Actinomycetospora straminea</name>
    <dbReference type="NCBI Taxonomy" id="663607"/>
    <lineage>
        <taxon>Bacteria</taxon>
        <taxon>Bacillati</taxon>
        <taxon>Actinomycetota</taxon>
        <taxon>Actinomycetes</taxon>
        <taxon>Pseudonocardiales</taxon>
        <taxon>Pseudonocardiaceae</taxon>
        <taxon>Actinomycetospora</taxon>
    </lineage>
</organism>
<dbReference type="Proteomes" id="UP001500457">
    <property type="component" value="Unassembled WGS sequence"/>
</dbReference>
<comment type="caution">
    <text evidence="2">The sequence shown here is derived from an EMBL/GenBank/DDBJ whole genome shotgun (WGS) entry which is preliminary data.</text>
</comment>
<keyword evidence="1" id="KW-1133">Transmembrane helix</keyword>
<keyword evidence="1" id="KW-0472">Membrane</keyword>
<evidence type="ECO:0000313" key="3">
    <source>
        <dbReference type="Proteomes" id="UP001500457"/>
    </source>
</evidence>
<protein>
    <recommendedName>
        <fullName evidence="4">AI-2E family transporter</fullName>
    </recommendedName>
</protein>
<sequence>MSAPTRETDHDHPRPRAERVRVRARGLVALAALLVFYVVGGVHRFAPDLGAILPGL</sequence>
<reference evidence="3" key="1">
    <citation type="journal article" date="2019" name="Int. J. Syst. Evol. Microbiol.">
        <title>The Global Catalogue of Microorganisms (GCM) 10K type strain sequencing project: providing services to taxonomists for standard genome sequencing and annotation.</title>
        <authorList>
            <consortium name="The Broad Institute Genomics Platform"/>
            <consortium name="The Broad Institute Genome Sequencing Center for Infectious Disease"/>
            <person name="Wu L."/>
            <person name="Ma J."/>
        </authorList>
    </citation>
    <scope>NUCLEOTIDE SEQUENCE [LARGE SCALE GENOMIC DNA]</scope>
    <source>
        <strain evidence="3">JCM 17983</strain>
    </source>
</reference>